<sequence>MIIFVCFAFIFCAISCWPVVEDINDNEIETEVGMTRFGKNIFRLPDEESGRNVASWNENSKVNPEELGNYFEGDIRMHERTGKNGLKDETYRWSNGVIPYEISGHFSSSSLDVIKRAMGVYHKYTCIRFVPRTSSHKDYVSITSGNTGCWSSVGRITGRQEVNLQSPACTTKLGTVLHELMHVAGFYHEQNRPERDDYVTVNFHNIKPGHDANFIKADKDKTISYGVPYDYRSVMHYSDHAFSRNGQPTIVPKQPEAAKKMGQREGFSRGDILKLNAMYNCPDSLPEFTTVSSGNGSGGHNGGQDILSALFSLFEE</sequence>
<dbReference type="FunFam" id="3.40.390.10:FF:000015">
    <property type="entry name" value="Meprin A subunit"/>
    <property type="match status" value="1"/>
</dbReference>
<evidence type="ECO:0000256" key="10">
    <source>
        <dbReference type="PROSITE-ProRule" id="PRU01211"/>
    </source>
</evidence>
<dbReference type="Gene3D" id="3.40.390.10">
    <property type="entry name" value="Collagenase (Catalytic Domain)"/>
    <property type="match status" value="1"/>
</dbReference>
<comment type="caution">
    <text evidence="10">Lacks conserved residue(s) required for the propagation of feature annotation.</text>
</comment>
<protein>
    <recommendedName>
        <fullName evidence="11">Metalloendopeptidase</fullName>
        <ecNumber evidence="11">3.4.24.-</ecNumber>
    </recommendedName>
</protein>
<feature type="disulfide bond" evidence="10">
    <location>
        <begin position="126"/>
        <end position="281"/>
    </location>
</feature>
<dbReference type="SMART" id="SM00235">
    <property type="entry name" value="ZnMc"/>
    <property type="match status" value="1"/>
</dbReference>
<dbReference type="PANTHER" id="PTHR10127">
    <property type="entry name" value="DISCOIDIN, CUB, EGF, LAMININ , AND ZINC METALLOPROTEASE DOMAIN CONTAINING"/>
    <property type="match status" value="1"/>
</dbReference>
<evidence type="ECO:0000256" key="2">
    <source>
        <dbReference type="ARBA" id="ARBA00022723"/>
    </source>
</evidence>
<dbReference type="InterPro" id="IPR006026">
    <property type="entry name" value="Peptidase_Metallo"/>
</dbReference>
<keyword evidence="1 10" id="KW-0645">Protease</keyword>
<evidence type="ECO:0000256" key="7">
    <source>
        <dbReference type="ARBA" id="ARBA00023145"/>
    </source>
</evidence>
<organism evidence="13 14">
    <name type="scientific">Cryptolaemus montrouzieri</name>
    <dbReference type="NCBI Taxonomy" id="559131"/>
    <lineage>
        <taxon>Eukaryota</taxon>
        <taxon>Metazoa</taxon>
        <taxon>Ecdysozoa</taxon>
        <taxon>Arthropoda</taxon>
        <taxon>Hexapoda</taxon>
        <taxon>Insecta</taxon>
        <taxon>Pterygota</taxon>
        <taxon>Neoptera</taxon>
        <taxon>Endopterygota</taxon>
        <taxon>Coleoptera</taxon>
        <taxon>Polyphaga</taxon>
        <taxon>Cucujiformia</taxon>
        <taxon>Coccinelloidea</taxon>
        <taxon>Coccinellidae</taxon>
        <taxon>Scymninae</taxon>
        <taxon>Scymnini</taxon>
        <taxon>Cryptolaemus</taxon>
    </lineage>
</organism>
<evidence type="ECO:0000256" key="8">
    <source>
        <dbReference type="ARBA" id="ARBA00023157"/>
    </source>
</evidence>
<dbReference type="PANTHER" id="PTHR10127:SF780">
    <property type="entry name" value="METALLOENDOPEPTIDASE"/>
    <property type="match status" value="1"/>
</dbReference>
<dbReference type="GO" id="GO:0008270">
    <property type="term" value="F:zinc ion binding"/>
    <property type="evidence" value="ECO:0007669"/>
    <property type="project" value="UniProtKB-UniRule"/>
</dbReference>
<keyword evidence="4 10" id="KW-0378">Hydrolase</keyword>
<evidence type="ECO:0000256" key="1">
    <source>
        <dbReference type="ARBA" id="ARBA00022670"/>
    </source>
</evidence>
<feature type="signal peptide" evidence="11">
    <location>
        <begin position="1"/>
        <end position="16"/>
    </location>
</feature>
<name>A0ABD2MWR9_9CUCU</name>
<accession>A0ABD2MWR9</accession>
<dbReference type="Pfam" id="PF01400">
    <property type="entry name" value="Astacin"/>
    <property type="match status" value="1"/>
</dbReference>
<evidence type="ECO:0000259" key="12">
    <source>
        <dbReference type="PROSITE" id="PS51864"/>
    </source>
</evidence>
<gene>
    <name evidence="13" type="ORF">HHI36_021434</name>
</gene>
<dbReference type="PROSITE" id="PS51864">
    <property type="entry name" value="ASTACIN"/>
    <property type="match status" value="1"/>
</dbReference>
<dbReference type="InterPro" id="IPR001506">
    <property type="entry name" value="Peptidase_M12A"/>
</dbReference>
<keyword evidence="3 11" id="KW-0732">Signal</keyword>
<feature type="active site" evidence="10">
    <location>
        <position position="179"/>
    </location>
</feature>
<evidence type="ECO:0000256" key="5">
    <source>
        <dbReference type="ARBA" id="ARBA00022833"/>
    </source>
</evidence>
<evidence type="ECO:0000256" key="3">
    <source>
        <dbReference type="ARBA" id="ARBA00022729"/>
    </source>
</evidence>
<dbReference type="PRINTS" id="PR00480">
    <property type="entry name" value="ASTACIN"/>
</dbReference>
<keyword evidence="8 10" id="KW-1015">Disulfide bond</keyword>
<keyword evidence="5 10" id="KW-0862">Zinc</keyword>
<feature type="domain" description="Peptidase M12A" evidence="12">
    <location>
        <begin position="84"/>
        <end position="282"/>
    </location>
</feature>
<reference evidence="13 14" key="1">
    <citation type="journal article" date="2021" name="BMC Biol.">
        <title>Horizontally acquired antibacterial genes associated with adaptive radiation of ladybird beetles.</title>
        <authorList>
            <person name="Li H.S."/>
            <person name="Tang X.F."/>
            <person name="Huang Y.H."/>
            <person name="Xu Z.Y."/>
            <person name="Chen M.L."/>
            <person name="Du X.Y."/>
            <person name="Qiu B.Y."/>
            <person name="Chen P.T."/>
            <person name="Zhang W."/>
            <person name="Slipinski A."/>
            <person name="Escalona H.E."/>
            <person name="Waterhouse R.M."/>
            <person name="Zwick A."/>
            <person name="Pang H."/>
        </authorList>
    </citation>
    <scope>NUCLEOTIDE SEQUENCE [LARGE SCALE GENOMIC DNA]</scope>
    <source>
        <strain evidence="13">SYSU2018</strain>
    </source>
</reference>
<dbReference type="InterPro" id="IPR024079">
    <property type="entry name" value="MetalloPept_cat_dom_sf"/>
</dbReference>
<comment type="cofactor">
    <cofactor evidence="10 11">
        <name>Zn(2+)</name>
        <dbReference type="ChEBI" id="CHEBI:29105"/>
    </cofactor>
    <text evidence="10 11">Binds 1 zinc ion per subunit.</text>
</comment>
<dbReference type="InterPro" id="IPR034035">
    <property type="entry name" value="Astacin-like_dom"/>
</dbReference>
<evidence type="ECO:0000256" key="4">
    <source>
        <dbReference type="ARBA" id="ARBA00022801"/>
    </source>
</evidence>
<keyword evidence="14" id="KW-1185">Reference proteome</keyword>
<proteinExistence type="predicted"/>
<keyword evidence="9" id="KW-0325">Glycoprotein</keyword>
<evidence type="ECO:0000256" key="11">
    <source>
        <dbReference type="RuleBase" id="RU361183"/>
    </source>
</evidence>
<dbReference type="EC" id="3.4.24.-" evidence="11"/>
<keyword evidence="6 10" id="KW-0482">Metalloprotease</keyword>
<dbReference type="CDD" id="cd04280">
    <property type="entry name" value="ZnMc_astacin_like"/>
    <property type="match status" value="1"/>
</dbReference>
<feature type="binding site" evidence="10">
    <location>
        <position position="188"/>
    </location>
    <ligand>
        <name>Zn(2+)</name>
        <dbReference type="ChEBI" id="CHEBI:29105"/>
        <note>catalytic</note>
    </ligand>
</feature>
<dbReference type="GO" id="GO:0004222">
    <property type="term" value="F:metalloendopeptidase activity"/>
    <property type="evidence" value="ECO:0007669"/>
    <property type="project" value="UniProtKB-UniRule"/>
</dbReference>
<dbReference type="GO" id="GO:0006508">
    <property type="term" value="P:proteolysis"/>
    <property type="evidence" value="ECO:0007669"/>
    <property type="project" value="UniProtKB-KW"/>
</dbReference>
<evidence type="ECO:0000256" key="6">
    <source>
        <dbReference type="ARBA" id="ARBA00023049"/>
    </source>
</evidence>
<comment type="caution">
    <text evidence="13">The sequence shown here is derived from an EMBL/GenBank/DDBJ whole genome shotgun (WGS) entry which is preliminary data.</text>
</comment>
<evidence type="ECO:0000256" key="9">
    <source>
        <dbReference type="ARBA" id="ARBA00023180"/>
    </source>
</evidence>
<feature type="binding site" evidence="10">
    <location>
        <position position="182"/>
    </location>
    <ligand>
        <name>Zn(2+)</name>
        <dbReference type="ChEBI" id="CHEBI:29105"/>
        <note>catalytic</note>
    </ligand>
</feature>
<feature type="chain" id="PRO_5044528080" description="Metalloendopeptidase" evidence="11">
    <location>
        <begin position="17"/>
        <end position="316"/>
    </location>
</feature>
<dbReference type="EMBL" id="JABFTP020000042">
    <property type="protein sequence ID" value="KAL3270928.1"/>
    <property type="molecule type" value="Genomic_DNA"/>
</dbReference>
<keyword evidence="2 10" id="KW-0479">Metal-binding</keyword>
<evidence type="ECO:0000313" key="14">
    <source>
        <dbReference type="Proteomes" id="UP001516400"/>
    </source>
</evidence>
<dbReference type="Proteomes" id="UP001516400">
    <property type="component" value="Unassembled WGS sequence"/>
</dbReference>
<evidence type="ECO:0000313" key="13">
    <source>
        <dbReference type="EMBL" id="KAL3270928.1"/>
    </source>
</evidence>
<keyword evidence="7" id="KW-0865">Zymogen</keyword>
<feature type="binding site" evidence="10">
    <location>
        <position position="178"/>
    </location>
    <ligand>
        <name>Zn(2+)</name>
        <dbReference type="ChEBI" id="CHEBI:29105"/>
        <note>catalytic</note>
    </ligand>
</feature>
<dbReference type="SUPFAM" id="SSF55486">
    <property type="entry name" value="Metalloproteases ('zincins'), catalytic domain"/>
    <property type="match status" value="1"/>
</dbReference>
<dbReference type="AlphaFoldDB" id="A0ABD2MWR9"/>